<dbReference type="EMBL" id="GBEZ01009579">
    <property type="protein sequence ID" value="JAC76017.1"/>
    <property type="molecule type" value="Transcribed_RNA"/>
</dbReference>
<name>A0A061RT14_9CHLO</name>
<dbReference type="InterPro" id="IPR038980">
    <property type="entry name" value="ATM_plant"/>
</dbReference>
<dbReference type="Pfam" id="PF00454">
    <property type="entry name" value="PI3_PI4_kinase"/>
    <property type="match status" value="1"/>
</dbReference>
<evidence type="ECO:0000313" key="4">
    <source>
        <dbReference type="EMBL" id="JAC76017.1"/>
    </source>
</evidence>
<protein>
    <submittedName>
        <fullName evidence="4">Serine threonine-protein kinase atm-like</fullName>
    </submittedName>
</protein>
<evidence type="ECO:0000256" key="1">
    <source>
        <dbReference type="ARBA" id="ARBA00022679"/>
    </source>
</evidence>
<proteinExistence type="predicted"/>
<dbReference type="SUPFAM" id="SSF56112">
    <property type="entry name" value="Protein kinase-like (PK-like)"/>
    <property type="match status" value="1"/>
</dbReference>
<reference evidence="4" key="1">
    <citation type="submission" date="2014-05" db="EMBL/GenBank/DDBJ databases">
        <title>The transcriptome of the halophilic microalga Tetraselmis sp. GSL018 isolated from the Great Salt Lake, Utah.</title>
        <authorList>
            <person name="Jinkerson R.E."/>
            <person name="D'Adamo S."/>
            <person name="Posewitz M.C."/>
        </authorList>
    </citation>
    <scope>NUCLEOTIDE SEQUENCE</scope>
    <source>
        <strain evidence="4">GSL018</strain>
    </source>
</reference>
<dbReference type="InterPro" id="IPR011009">
    <property type="entry name" value="Kinase-like_dom_sf"/>
</dbReference>
<organism evidence="4">
    <name type="scientific">Tetraselmis sp. GSL018</name>
    <dbReference type="NCBI Taxonomy" id="582737"/>
    <lineage>
        <taxon>Eukaryota</taxon>
        <taxon>Viridiplantae</taxon>
        <taxon>Chlorophyta</taxon>
        <taxon>core chlorophytes</taxon>
        <taxon>Chlorodendrophyceae</taxon>
        <taxon>Chlorodendrales</taxon>
        <taxon>Chlorodendraceae</taxon>
        <taxon>Tetraselmis</taxon>
    </lineage>
</organism>
<feature type="domain" description="PI3K/PI4K catalytic" evidence="3">
    <location>
        <begin position="64"/>
        <end position="193"/>
    </location>
</feature>
<dbReference type="PROSITE" id="PS00915">
    <property type="entry name" value="PI3_4_KINASE_1"/>
    <property type="match status" value="1"/>
</dbReference>
<evidence type="ECO:0000259" key="3">
    <source>
        <dbReference type="PROSITE" id="PS50290"/>
    </source>
</evidence>
<dbReference type="InterPro" id="IPR018936">
    <property type="entry name" value="PI3/4_kinase_CS"/>
</dbReference>
<sequence>MEALLEKYIALAEMPAGGKQDRMAMPGELRRGFKGFDLMPLVSSDIPVRPDARYAGTFPHIHGFGGSIQFVGGINRPKLIQVTDSDGRAHRELVKSRDDLRQDAVMQQLFGLVNSLLAQDEASRNRRLSIATYKVVPFTPDSGLLGWVEDTVPLAEYLIGKNQQGGAHARYHSPGQMRHRQAAALMAEARKNG</sequence>
<keyword evidence="2 4" id="KW-0418">Kinase</keyword>
<dbReference type="PANTHER" id="PTHR37079:SF4">
    <property type="entry name" value="SERINE_THREONINE-PROTEIN KINASE ATM"/>
    <property type="match status" value="1"/>
</dbReference>
<gene>
    <name evidence="4" type="ORF">TSPGSL018_21412</name>
</gene>
<accession>A0A061RT14</accession>
<feature type="non-terminal residue" evidence="4">
    <location>
        <position position="193"/>
    </location>
</feature>
<dbReference type="InterPro" id="IPR000403">
    <property type="entry name" value="PI3/4_kinase_cat_dom"/>
</dbReference>
<dbReference type="Gene3D" id="3.30.1010.10">
    <property type="entry name" value="Phosphatidylinositol 3-kinase Catalytic Subunit, Chain A, domain 4"/>
    <property type="match status" value="1"/>
</dbReference>
<dbReference type="PANTHER" id="PTHR37079">
    <property type="entry name" value="SERINE/THREONINE-PROTEIN KINASE ATM"/>
    <property type="match status" value="1"/>
</dbReference>
<dbReference type="PROSITE" id="PS50290">
    <property type="entry name" value="PI3_4_KINASE_3"/>
    <property type="match status" value="1"/>
</dbReference>
<dbReference type="AlphaFoldDB" id="A0A061RT14"/>
<evidence type="ECO:0000256" key="2">
    <source>
        <dbReference type="ARBA" id="ARBA00022777"/>
    </source>
</evidence>
<dbReference type="GO" id="GO:0006974">
    <property type="term" value="P:DNA damage response"/>
    <property type="evidence" value="ECO:0007669"/>
    <property type="project" value="InterPro"/>
</dbReference>
<keyword evidence="1" id="KW-0808">Transferase</keyword>
<dbReference type="GO" id="GO:0004674">
    <property type="term" value="F:protein serine/threonine kinase activity"/>
    <property type="evidence" value="ECO:0007669"/>
    <property type="project" value="InterPro"/>
</dbReference>